<gene>
    <name evidence="2" type="ORF">HAX54_019177</name>
</gene>
<evidence type="ECO:0000313" key="3">
    <source>
        <dbReference type="Proteomes" id="UP000823775"/>
    </source>
</evidence>
<dbReference type="Proteomes" id="UP000823775">
    <property type="component" value="Unassembled WGS sequence"/>
</dbReference>
<proteinExistence type="predicted"/>
<reference evidence="2 3" key="1">
    <citation type="journal article" date="2021" name="BMC Genomics">
        <title>Datura genome reveals duplications of psychoactive alkaloid biosynthetic genes and high mutation rate following tissue culture.</title>
        <authorList>
            <person name="Rajewski A."/>
            <person name="Carter-House D."/>
            <person name="Stajich J."/>
            <person name="Litt A."/>
        </authorList>
    </citation>
    <scope>NUCLEOTIDE SEQUENCE [LARGE SCALE GENOMIC DNA]</scope>
    <source>
        <strain evidence="2">AR-01</strain>
    </source>
</reference>
<dbReference type="EMBL" id="JACEIK010002328">
    <property type="protein sequence ID" value="MCD9560491.1"/>
    <property type="molecule type" value="Genomic_DNA"/>
</dbReference>
<evidence type="ECO:0000313" key="2">
    <source>
        <dbReference type="EMBL" id="MCD9560491.1"/>
    </source>
</evidence>
<keyword evidence="3" id="KW-1185">Reference proteome</keyword>
<protein>
    <submittedName>
        <fullName evidence="2">Uncharacterized protein</fullName>
    </submittedName>
</protein>
<feature type="non-terminal residue" evidence="2">
    <location>
        <position position="60"/>
    </location>
</feature>
<sequence>SISSQVEKGKVVETSSKGTKRLRKRVVASTSVLRALPARRFGVQDVGEHGLKWFNTQKEA</sequence>
<name>A0ABS8UNN4_DATST</name>
<comment type="caution">
    <text evidence="2">The sequence shown here is derived from an EMBL/GenBank/DDBJ whole genome shotgun (WGS) entry which is preliminary data.</text>
</comment>
<organism evidence="2 3">
    <name type="scientific">Datura stramonium</name>
    <name type="common">Jimsonweed</name>
    <name type="synonym">Common thornapple</name>
    <dbReference type="NCBI Taxonomy" id="4076"/>
    <lineage>
        <taxon>Eukaryota</taxon>
        <taxon>Viridiplantae</taxon>
        <taxon>Streptophyta</taxon>
        <taxon>Embryophyta</taxon>
        <taxon>Tracheophyta</taxon>
        <taxon>Spermatophyta</taxon>
        <taxon>Magnoliopsida</taxon>
        <taxon>eudicotyledons</taxon>
        <taxon>Gunneridae</taxon>
        <taxon>Pentapetalae</taxon>
        <taxon>asterids</taxon>
        <taxon>lamiids</taxon>
        <taxon>Solanales</taxon>
        <taxon>Solanaceae</taxon>
        <taxon>Solanoideae</taxon>
        <taxon>Datureae</taxon>
        <taxon>Datura</taxon>
    </lineage>
</organism>
<accession>A0ABS8UNN4</accession>
<feature type="non-terminal residue" evidence="2">
    <location>
        <position position="1"/>
    </location>
</feature>
<feature type="region of interest" description="Disordered" evidence="1">
    <location>
        <begin position="1"/>
        <end position="20"/>
    </location>
</feature>
<evidence type="ECO:0000256" key="1">
    <source>
        <dbReference type="SAM" id="MobiDB-lite"/>
    </source>
</evidence>